<dbReference type="STRING" id="1547445.LO80_04690"/>
<gene>
    <name evidence="1" type="ORF">LO80_04690</name>
</gene>
<evidence type="ECO:0000313" key="2">
    <source>
        <dbReference type="Proteomes" id="UP000029672"/>
    </source>
</evidence>
<dbReference type="Proteomes" id="UP000029672">
    <property type="component" value="Chromosome"/>
</dbReference>
<keyword evidence="2" id="KW-1185">Reference proteome</keyword>
<name>A0A097EP47_9GAMM</name>
<dbReference type="RefSeq" id="WP_040009014.1">
    <property type="nucleotide sequence ID" value="NZ_CP009574.1"/>
</dbReference>
<protein>
    <submittedName>
        <fullName evidence="1">Uncharacterized protein</fullName>
    </submittedName>
</protein>
<proteinExistence type="predicted"/>
<accession>A0A097EP47</accession>
<dbReference type="AlphaFoldDB" id="A0A097EP47"/>
<organism evidence="1 2">
    <name type="scientific">Candidatus Francisella endociliophora</name>
    <dbReference type="NCBI Taxonomy" id="653937"/>
    <lineage>
        <taxon>Bacteria</taxon>
        <taxon>Pseudomonadati</taxon>
        <taxon>Pseudomonadota</taxon>
        <taxon>Gammaproteobacteria</taxon>
        <taxon>Thiotrichales</taxon>
        <taxon>Francisellaceae</taxon>
        <taxon>Francisella</taxon>
    </lineage>
</organism>
<dbReference type="HOGENOM" id="CLU_021626_0_0_6"/>
<dbReference type="eggNOG" id="ENOG502Z8J6">
    <property type="taxonomic scope" value="Bacteria"/>
</dbReference>
<reference evidence="1 2" key="1">
    <citation type="submission" date="2014-10" db="EMBL/GenBank/DDBJ databases">
        <title>Whole genome sequence of Francisella endociliophora strain FSC1006, isolated from a laboratory culture of the marine ciliate Euplotes raikovi.</title>
        <authorList>
            <person name="Granberg M."/>
            <person name="Backman S."/>
            <person name="Lundmark E."/>
            <person name="Nilsson E."/>
            <person name="Karlsson E."/>
            <person name="Thelaus J."/>
            <person name="Ohrman C."/>
            <person name="Larkeryd A."/>
            <person name="Stenberg P."/>
        </authorList>
    </citation>
    <scope>NUCLEOTIDE SEQUENCE [LARGE SCALE GENOMIC DNA]</scope>
    <source>
        <strain evidence="1 2">FSC1006</strain>
    </source>
</reference>
<sequence length="617" mass="69080">MNFSNKKILLKAIFISSAIGLVTTSAFSEKVDIQVKPVEQKSIGRVDQMSQIPKDLQIINFKSLAQNFDKEVFNWNVKAEHWPVIWMDKTQKNFPQNTFGIYTAMGDARQGPDNTDGKVHEAVAGMGAVLGSTLVGVDKSNQDTYNYVTMLKNYYGEDGGWNIMQNNVDDESGATGGGYHRDWWYDIFPNVMFYAIADKYPNQRDFTKLQKAIADKFYAANNILKGDYGYSFFNYAQMLPQHSDVPAQYDAAAGHSWVLYDAYKKFGDKKYLQGSIDSLQALEDVKEDPTQNTPFYEVLMPFGAYMAAKLNAEQNTHFDVQKMLDWSFNGKGGPRPDWGVIVGEWNGYDVSGMVGSTSDRGGYGFLMNTYDMAWPLVPMVRYDQEYANAVGKWMLHAANVARYFYPQYMNQNHQALKKGYAENTGKSVIAYEGLIHDFHPVTDYAGPDADKFNNDVDNIKAPIAQGDGPGWIRDEEGKAINPVSTELGVYGSAHVGIFGAIIEKTNVDNILQFNLLATDFYHDPAYPSYLYYNPNTQAKTVSVNLANLTKAKKVSIYDTVNAKWLKKDVVARKIDISISGESSKVLVIVPANAKIVAKAGKLYANGRVIDYNYQGDK</sequence>
<evidence type="ECO:0000313" key="1">
    <source>
        <dbReference type="EMBL" id="AIT09334.1"/>
    </source>
</evidence>
<dbReference type="EMBL" id="CP009574">
    <property type="protein sequence ID" value="AIT09334.1"/>
    <property type="molecule type" value="Genomic_DNA"/>
</dbReference>
<dbReference type="KEGG" id="frf:LO80_04690"/>